<feature type="domain" description="Response regulatory" evidence="6">
    <location>
        <begin position="523"/>
        <end position="639"/>
    </location>
</feature>
<dbReference type="InterPro" id="IPR013655">
    <property type="entry name" value="PAS_fold_3"/>
</dbReference>
<protein>
    <recommendedName>
        <fullName evidence="2">histidine kinase</fullName>
        <ecNumber evidence="2">2.7.13.3</ecNumber>
    </recommendedName>
</protein>
<dbReference type="SUPFAM" id="SSF55785">
    <property type="entry name" value="PYP-like sensor domain (PAS domain)"/>
    <property type="match status" value="1"/>
</dbReference>
<dbReference type="InterPro" id="IPR035965">
    <property type="entry name" value="PAS-like_dom_sf"/>
</dbReference>
<dbReference type="PROSITE" id="PS50113">
    <property type="entry name" value="PAC"/>
    <property type="match status" value="1"/>
</dbReference>
<dbReference type="SMART" id="SM00388">
    <property type="entry name" value="HisKA"/>
    <property type="match status" value="1"/>
</dbReference>
<dbReference type="InterPro" id="IPR011006">
    <property type="entry name" value="CheY-like_superfamily"/>
</dbReference>
<dbReference type="InterPro" id="IPR036890">
    <property type="entry name" value="HATPase_C_sf"/>
</dbReference>
<dbReference type="PANTHER" id="PTHR43065:SF42">
    <property type="entry name" value="TWO-COMPONENT SENSOR PPRA"/>
    <property type="match status" value="1"/>
</dbReference>
<dbReference type="CDD" id="cd00082">
    <property type="entry name" value="HisKA"/>
    <property type="match status" value="1"/>
</dbReference>
<dbReference type="PRINTS" id="PR00344">
    <property type="entry name" value="BCTRLSENSOR"/>
</dbReference>
<keyword evidence="3 4" id="KW-0597">Phosphoprotein</keyword>
<dbReference type="CDD" id="cd00130">
    <property type="entry name" value="PAS"/>
    <property type="match status" value="1"/>
</dbReference>
<dbReference type="PROSITE" id="PS50109">
    <property type="entry name" value="HIS_KIN"/>
    <property type="match status" value="1"/>
</dbReference>
<dbReference type="Gene3D" id="1.10.287.130">
    <property type="match status" value="1"/>
</dbReference>
<dbReference type="AlphaFoldDB" id="A0A1W2B8L8"/>
<dbReference type="InterPro" id="IPR036097">
    <property type="entry name" value="HisK_dim/P_sf"/>
</dbReference>
<dbReference type="Proteomes" id="UP000192418">
    <property type="component" value="Unassembled WGS sequence"/>
</dbReference>
<evidence type="ECO:0000256" key="3">
    <source>
        <dbReference type="ARBA" id="ARBA00022553"/>
    </source>
</evidence>
<dbReference type="SUPFAM" id="SSF55874">
    <property type="entry name" value="ATPase domain of HSP90 chaperone/DNA topoisomerase II/histidine kinase"/>
    <property type="match status" value="1"/>
</dbReference>
<dbReference type="Pfam" id="PF02518">
    <property type="entry name" value="HATPase_c"/>
    <property type="match status" value="1"/>
</dbReference>
<dbReference type="CDD" id="cd00156">
    <property type="entry name" value="REC"/>
    <property type="match status" value="1"/>
</dbReference>
<dbReference type="InterPro" id="IPR004358">
    <property type="entry name" value="Sig_transdc_His_kin-like_C"/>
</dbReference>
<dbReference type="SMART" id="SM00448">
    <property type="entry name" value="REC"/>
    <property type="match status" value="2"/>
</dbReference>
<accession>A0A1W2B8L8</accession>
<dbReference type="EMBL" id="FWXY01000007">
    <property type="protein sequence ID" value="SMC69130.1"/>
    <property type="molecule type" value="Genomic_DNA"/>
</dbReference>
<gene>
    <name evidence="8" type="ORF">SAMN02746065_10786</name>
</gene>
<dbReference type="InterPro" id="IPR005467">
    <property type="entry name" value="His_kinase_dom"/>
</dbReference>
<reference evidence="8 9" key="1">
    <citation type="submission" date="2017-04" db="EMBL/GenBank/DDBJ databases">
        <authorList>
            <person name="Afonso C.L."/>
            <person name="Miller P.J."/>
            <person name="Scott M.A."/>
            <person name="Spackman E."/>
            <person name="Goraichik I."/>
            <person name="Dimitrov K.M."/>
            <person name="Suarez D.L."/>
            <person name="Swayne D.E."/>
        </authorList>
    </citation>
    <scope>NUCLEOTIDE SEQUENCE [LARGE SCALE GENOMIC DNA]</scope>
    <source>
        <strain evidence="8 9">DSM 3385</strain>
    </source>
</reference>
<dbReference type="InterPro" id="IPR000700">
    <property type="entry name" value="PAS-assoc_C"/>
</dbReference>
<dbReference type="InterPro" id="IPR001789">
    <property type="entry name" value="Sig_transdc_resp-reg_receiver"/>
</dbReference>
<sequence>MAGIFKIAVVDDDKHLAENIKDIFELASYQVAVANSGKEALVLFKQEPFDLAFVDVKLPDTAGQELVKKLTLPAPATEFIMITGNASLESAIESVKVPQVIGYEIKPVNMDRLLSFVYQVAARKKAQQEVRENRVALKRLLSNLPGMAYRCKNDFKWSMEFVSEGCRQLTGYNRDEVENNRVVAFGDLIAASHRKKVWDEVQAALGVKDHFQIKYPLIDKNGRTRWVWEKGIGVMTDDDSEGIDCIEGFIMDITREKDMEAQLQHAHKMEAIGTLSGGIAHDFNNILGIILGNMELAMDDVPDWNPARLNLQEIKTATLRAKDVVRQLLSFSRKTEVNRKPIAINALAGESVALLRASIPTTIEIKSKIPETLPAIDADATQIQQIILNLSTNGAHAMENRQGTLTISLDTMHLQKEFQLSQHFKKMPPGEYVRLTVHDTGGGIDPAIMEKIFDPYFTTKDVGKGTGLGLAVVHGIVSNHDGAIAIDSSPEKGTKVHVIFPAVPHGPGTVPATDHAIPGGNEHILFVDDEPSLLKLAHKMLERLGYKVTCHNTPRNALAQFTTTPRDFDLVITDMTMADLSGDELARNLLEIRPEIPIILCTGFTEKINALDAASLGIRRFLAKPLDRHELATAVREVLDGSN</sequence>
<feature type="modified residue" description="4-aspartylphosphate" evidence="4">
    <location>
        <position position="574"/>
    </location>
</feature>
<feature type="domain" description="Histidine kinase" evidence="5">
    <location>
        <begin position="278"/>
        <end position="504"/>
    </location>
</feature>
<dbReference type="SMART" id="SM00387">
    <property type="entry name" value="HATPase_c"/>
    <property type="match status" value="1"/>
</dbReference>
<evidence type="ECO:0000256" key="2">
    <source>
        <dbReference type="ARBA" id="ARBA00012438"/>
    </source>
</evidence>
<evidence type="ECO:0000259" key="5">
    <source>
        <dbReference type="PROSITE" id="PS50109"/>
    </source>
</evidence>
<keyword evidence="8" id="KW-0418">Kinase</keyword>
<feature type="domain" description="PAC" evidence="7">
    <location>
        <begin position="211"/>
        <end position="265"/>
    </location>
</feature>
<dbReference type="Gene3D" id="3.40.50.2300">
    <property type="match status" value="2"/>
</dbReference>
<dbReference type="Gene3D" id="3.30.565.10">
    <property type="entry name" value="Histidine kinase-like ATPase, C-terminal domain"/>
    <property type="match status" value="1"/>
</dbReference>
<name>A0A1W2B8L8_9BACT</name>
<evidence type="ECO:0000256" key="4">
    <source>
        <dbReference type="PROSITE-ProRule" id="PRU00169"/>
    </source>
</evidence>
<evidence type="ECO:0000313" key="9">
    <source>
        <dbReference type="Proteomes" id="UP000192418"/>
    </source>
</evidence>
<dbReference type="Pfam" id="PF08447">
    <property type="entry name" value="PAS_3"/>
    <property type="match status" value="1"/>
</dbReference>
<evidence type="ECO:0000259" key="7">
    <source>
        <dbReference type="PROSITE" id="PS50113"/>
    </source>
</evidence>
<dbReference type="Gene3D" id="3.30.450.20">
    <property type="entry name" value="PAS domain"/>
    <property type="match status" value="1"/>
</dbReference>
<comment type="catalytic activity">
    <reaction evidence="1">
        <text>ATP + protein L-histidine = ADP + protein N-phospho-L-histidine.</text>
        <dbReference type="EC" id="2.7.13.3"/>
    </reaction>
</comment>
<dbReference type="SUPFAM" id="SSF52172">
    <property type="entry name" value="CheY-like"/>
    <property type="match status" value="2"/>
</dbReference>
<proteinExistence type="predicted"/>
<dbReference type="STRING" id="1121400.SAMN02746065_10786"/>
<feature type="domain" description="Response regulatory" evidence="6">
    <location>
        <begin position="6"/>
        <end position="121"/>
    </location>
</feature>
<dbReference type="Pfam" id="PF00072">
    <property type="entry name" value="Response_reg"/>
    <property type="match status" value="2"/>
</dbReference>
<dbReference type="SUPFAM" id="SSF47384">
    <property type="entry name" value="Homodimeric domain of signal transducing histidine kinase"/>
    <property type="match status" value="1"/>
</dbReference>
<dbReference type="InterPro" id="IPR003661">
    <property type="entry name" value="HisK_dim/P_dom"/>
</dbReference>
<dbReference type="InterPro" id="IPR000014">
    <property type="entry name" value="PAS"/>
</dbReference>
<organism evidence="8 9">
    <name type="scientific">Desulfocicer vacuolatum DSM 3385</name>
    <dbReference type="NCBI Taxonomy" id="1121400"/>
    <lineage>
        <taxon>Bacteria</taxon>
        <taxon>Pseudomonadati</taxon>
        <taxon>Thermodesulfobacteriota</taxon>
        <taxon>Desulfobacteria</taxon>
        <taxon>Desulfobacterales</taxon>
        <taxon>Desulfobacteraceae</taxon>
        <taxon>Desulfocicer</taxon>
    </lineage>
</organism>
<evidence type="ECO:0000256" key="1">
    <source>
        <dbReference type="ARBA" id="ARBA00000085"/>
    </source>
</evidence>
<keyword evidence="9" id="KW-1185">Reference proteome</keyword>
<dbReference type="GO" id="GO:0000155">
    <property type="term" value="F:phosphorelay sensor kinase activity"/>
    <property type="evidence" value="ECO:0007669"/>
    <property type="project" value="InterPro"/>
</dbReference>
<evidence type="ECO:0000313" key="8">
    <source>
        <dbReference type="EMBL" id="SMC69130.1"/>
    </source>
</evidence>
<feature type="modified residue" description="4-aspartylphosphate" evidence="4">
    <location>
        <position position="55"/>
    </location>
</feature>
<dbReference type="EC" id="2.7.13.3" evidence="2"/>
<evidence type="ECO:0000259" key="6">
    <source>
        <dbReference type="PROSITE" id="PS50110"/>
    </source>
</evidence>
<dbReference type="InterPro" id="IPR003594">
    <property type="entry name" value="HATPase_dom"/>
</dbReference>
<keyword evidence="8" id="KW-0808">Transferase</keyword>
<dbReference type="PROSITE" id="PS50110">
    <property type="entry name" value="RESPONSE_REGULATORY"/>
    <property type="match status" value="2"/>
</dbReference>
<dbReference type="PANTHER" id="PTHR43065">
    <property type="entry name" value="SENSOR HISTIDINE KINASE"/>
    <property type="match status" value="1"/>
</dbReference>